<proteinExistence type="inferred from homology"/>
<dbReference type="InParanoid" id="W2RZ76"/>
<dbReference type="VEuPathDB" id="FungiDB:HMPREF1541_03013"/>
<evidence type="ECO:0000256" key="2">
    <source>
        <dbReference type="ARBA" id="ARBA00022857"/>
    </source>
</evidence>
<reference evidence="4 5" key="1">
    <citation type="submission" date="2013-03" db="EMBL/GenBank/DDBJ databases">
        <title>The Genome Sequence of Phialophora europaea CBS 101466.</title>
        <authorList>
            <consortium name="The Broad Institute Genomics Platform"/>
            <person name="Cuomo C."/>
            <person name="de Hoog S."/>
            <person name="Gorbushina A."/>
            <person name="Walker B."/>
            <person name="Young S.K."/>
            <person name="Zeng Q."/>
            <person name="Gargeya S."/>
            <person name="Fitzgerald M."/>
            <person name="Haas B."/>
            <person name="Abouelleil A."/>
            <person name="Allen A.W."/>
            <person name="Alvarado L."/>
            <person name="Arachchi H.M."/>
            <person name="Berlin A.M."/>
            <person name="Chapman S.B."/>
            <person name="Gainer-Dewar J."/>
            <person name="Goldberg J."/>
            <person name="Griggs A."/>
            <person name="Gujja S."/>
            <person name="Hansen M."/>
            <person name="Howarth C."/>
            <person name="Imamovic A."/>
            <person name="Ireland A."/>
            <person name="Larimer J."/>
            <person name="McCowan C."/>
            <person name="Murphy C."/>
            <person name="Pearson M."/>
            <person name="Poon T.W."/>
            <person name="Priest M."/>
            <person name="Roberts A."/>
            <person name="Saif S."/>
            <person name="Shea T."/>
            <person name="Sisk P."/>
            <person name="Sykes S."/>
            <person name="Wortman J."/>
            <person name="Nusbaum C."/>
            <person name="Birren B."/>
        </authorList>
    </citation>
    <scope>NUCLEOTIDE SEQUENCE [LARGE SCALE GENOMIC DNA]</scope>
    <source>
        <strain evidence="4 5">CBS 101466</strain>
    </source>
</reference>
<dbReference type="Pfam" id="PF00106">
    <property type="entry name" value="adh_short"/>
    <property type="match status" value="1"/>
</dbReference>
<dbReference type="SUPFAM" id="SSF51735">
    <property type="entry name" value="NAD(P)-binding Rossmann-fold domains"/>
    <property type="match status" value="1"/>
</dbReference>
<dbReference type="PANTHER" id="PTHR24320:SF236">
    <property type="entry name" value="SHORT-CHAIN DEHYDROGENASE-RELATED"/>
    <property type="match status" value="1"/>
</dbReference>
<evidence type="ECO:0000256" key="1">
    <source>
        <dbReference type="ARBA" id="ARBA00006484"/>
    </source>
</evidence>
<dbReference type="PRINTS" id="PR00081">
    <property type="entry name" value="GDHRDH"/>
</dbReference>
<dbReference type="HOGENOM" id="CLU_010194_44_6_1"/>
<dbReference type="Gene3D" id="3.40.50.720">
    <property type="entry name" value="NAD(P)-binding Rossmann-like Domain"/>
    <property type="match status" value="1"/>
</dbReference>
<comment type="similarity">
    <text evidence="1">Belongs to the short-chain dehydrogenases/reductases (SDR) family.</text>
</comment>
<gene>
    <name evidence="4" type="ORF">HMPREF1541_03013</name>
</gene>
<protein>
    <recommendedName>
        <fullName evidence="6">Ketoreductase (KR) domain-containing protein</fullName>
    </recommendedName>
</protein>
<dbReference type="PANTHER" id="PTHR24320">
    <property type="entry name" value="RETINOL DEHYDROGENASE"/>
    <property type="match status" value="1"/>
</dbReference>
<keyword evidence="3" id="KW-0560">Oxidoreductase</keyword>
<dbReference type="GeneID" id="19970352"/>
<dbReference type="InterPro" id="IPR036291">
    <property type="entry name" value="NAD(P)-bd_dom_sf"/>
</dbReference>
<dbReference type="RefSeq" id="XP_008715587.1">
    <property type="nucleotide sequence ID" value="XM_008717365.1"/>
</dbReference>
<evidence type="ECO:0000256" key="3">
    <source>
        <dbReference type="ARBA" id="ARBA00023002"/>
    </source>
</evidence>
<evidence type="ECO:0000313" key="5">
    <source>
        <dbReference type="Proteomes" id="UP000030752"/>
    </source>
</evidence>
<dbReference type="AlphaFoldDB" id="W2RZ76"/>
<name>W2RZ76_CYPE1</name>
<keyword evidence="2" id="KW-0521">NADP</keyword>
<dbReference type="GO" id="GO:0016491">
    <property type="term" value="F:oxidoreductase activity"/>
    <property type="evidence" value="ECO:0007669"/>
    <property type="project" value="UniProtKB-KW"/>
</dbReference>
<keyword evidence="5" id="KW-1185">Reference proteome</keyword>
<sequence length="348" mass="38017">MATSNIFYCLSNGLSQAFFIAPAPLTERNLPDQTGRVFLITGGYTGLGLALSNILYGANGTVWLAGRNESKANAAISHLQATHPTSTGALHFLSLDLSDLSSIKPAVQDFQRRNPSGKLHWLNNNAGIMVPPAGSRGRQGHDLTYVTNIYAPFLLTTLLLPMLRHTAATEEAEPRRRGTVRVSWAGSAASYLTPHVAGVAWEKDGKELAGALADPQSTYGISKAANWWLAVEFGRRFGDEDGVLHNSYNPGNLKTELQRTTKEVAGRIAHWFILNILCHPPVQGAYTELYAGLSQDLSLEKGDQGAWIVPWGQRSSMRPDMLAEAQKGEDGVGGKLWRWCEEVVKEYM</sequence>
<dbReference type="STRING" id="1220924.W2RZ76"/>
<dbReference type="eggNOG" id="KOG1208">
    <property type="taxonomic scope" value="Eukaryota"/>
</dbReference>
<dbReference type="OrthoDB" id="191139at2759"/>
<dbReference type="InterPro" id="IPR002347">
    <property type="entry name" value="SDR_fam"/>
</dbReference>
<organism evidence="4 5">
    <name type="scientific">Cyphellophora europaea (strain CBS 101466)</name>
    <name type="common">Phialophora europaea</name>
    <dbReference type="NCBI Taxonomy" id="1220924"/>
    <lineage>
        <taxon>Eukaryota</taxon>
        <taxon>Fungi</taxon>
        <taxon>Dikarya</taxon>
        <taxon>Ascomycota</taxon>
        <taxon>Pezizomycotina</taxon>
        <taxon>Eurotiomycetes</taxon>
        <taxon>Chaetothyriomycetidae</taxon>
        <taxon>Chaetothyriales</taxon>
        <taxon>Cyphellophoraceae</taxon>
        <taxon>Cyphellophora</taxon>
    </lineage>
</organism>
<evidence type="ECO:0008006" key="6">
    <source>
        <dbReference type="Google" id="ProtNLM"/>
    </source>
</evidence>
<dbReference type="Proteomes" id="UP000030752">
    <property type="component" value="Unassembled WGS sequence"/>
</dbReference>
<dbReference type="EMBL" id="KB822719">
    <property type="protein sequence ID" value="ETN41078.1"/>
    <property type="molecule type" value="Genomic_DNA"/>
</dbReference>
<evidence type="ECO:0000313" key="4">
    <source>
        <dbReference type="EMBL" id="ETN41078.1"/>
    </source>
</evidence>
<accession>W2RZ76</accession>